<protein>
    <submittedName>
        <fullName evidence="1">Uncharacterized protein</fullName>
    </submittedName>
</protein>
<name>A0A2I0APJ9_9ASPA</name>
<proteinExistence type="predicted"/>
<evidence type="ECO:0000313" key="2">
    <source>
        <dbReference type="Proteomes" id="UP000236161"/>
    </source>
</evidence>
<keyword evidence="2" id="KW-1185">Reference proteome</keyword>
<dbReference type="Proteomes" id="UP000236161">
    <property type="component" value="Unassembled WGS sequence"/>
</dbReference>
<gene>
    <name evidence="1" type="ORF">AXF42_Ash013633</name>
</gene>
<accession>A0A2I0APJ9</accession>
<dbReference type="EMBL" id="KZ451968">
    <property type="protein sequence ID" value="PKA57445.1"/>
    <property type="molecule type" value="Genomic_DNA"/>
</dbReference>
<reference evidence="1 2" key="1">
    <citation type="journal article" date="2017" name="Nature">
        <title>The Apostasia genome and the evolution of orchids.</title>
        <authorList>
            <person name="Zhang G.Q."/>
            <person name="Liu K.W."/>
            <person name="Li Z."/>
            <person name="Lohaus R."/>
            <person name="Hsiao Y.Y."/>
            <person name="Niu S.C."/>
            <person name="Wang J.Y."/>
            <person name="Lin Y.C."/>
            <person name="Xu Q."/>
            <person name="Chen L.J."/>
            <person name="Yoshida K."/>
            <person name="Fujiwara S."/>
            <person name="Wang Z.W."/>
            <person name="Zhang Y.Q."/>
            <person name="Mitsuda N."/>
            <person name="Wang M."/>
            <person name="Liu G.H."/>
            <person name="Pecoraro L."/>
            <person name="Huang H.X."/>
            <person name="Xiao X.J."/>
            <person name="Lin M."/>
            <person name="Wu X.Y."/>
            <person name="Wu W.L."/>
            <person name="Chen Y.Y."/>
            <person name="Chang S.B."/>
            <person name="Sakamoto S."/>
            <person name="Ohme-Takagi M."/>
            <person name="Yagi M."/>
            <person name="Zeng S.J."/>
            <person name="Shen C.Y."/>
            <person name="Yeh C.M."/>
            <person name="Luo Y.B."/>
            <person name="Tsai W.C."/>
            <person name="Van de Peer Y."/>
            <person name="Liu Z.J."/>
        </authorList>
    </citation>
    <scope>NUCLEOTIDE SEQUENCE [LARGE SCALE GENOMIC DNA]</scope>
    <source>
        <strain evidence="2">cv. Shenzhen</strain>
        <tissue evidence="1">Stem</tissue>
    </source>
</reference>
<organism evidence="1 2">
    <name type="scientific">Apostasia shenzhenica</name>
    <dbReference type="NCBI Taxonomy" id="1088818"/>
    <lineage>
        <taxon>Eukaryota</taxon>
        <taxon>Viridiplantae</taxon>
        <taxon>Streptophyta</taxon>
        <taxon>Embryophyta</taxon>
        <taxon>Tracheophyta</taxon>
        <taxon>Spermatophyta</taxon>
        <taxon>Magnoliopsida</taxon>
        <taxon>Liliopsida</taxon>
        <taxon>Asparagales</taxon>
        <taxon>Orchidaceae</taxon>
        <taxon>Apostasioideae</taxon>
        <taxon>Apostasia</taxon>
    </lineage>
</organism>
<evidence type="ECO:0000313" key="1">
    <source>
        <dbReference type="EMBL" id="PKA57445.1"/>
    </source>
</evidence>
<dbReference type="AlphaFoldDB" id="A0A2I0APJ9"/>
<sequence>MKSTWRRAPASECPELILFKPPASTANACDINFWRTTLQKLTNGVGEPKVYINSTFESHKSNVELKSHTLQLDRTNPPRSLR</sequence>